<evidence type="ECO:0000259" key="1">
    <source>
        <dbReference type="Pfam" id="PF07969"/>
    </source>
</evidence>
<dbReference type="KEGG" id="bkr:AAFP32_00605"/>
<name>A0AAU7ULG8_9MICO</name>
<reference evidence="2" key="1">
    <citation type="submission" date="2024-06" db="EMBL/GenBank/DDBJ databases">
        <title>Brevibacterium koreense sp. nov., isolated from jogae-jeotgal, a Korean fermented seafood.</title>
        <authorList>
            <person name="Whon T.W."/>
            <person name="Nam S."/>
            <person name="Kim Y."/>
        </authorList>
    </citation>
    <scope>NUCLEOTIDE SEQUENCE</scope>
    <source>
        <strain evidence="2">CBA3109</strain>
    </source>
</reference>
<protein>
    <submittedName>
        <fullName evidence="2">Amidohydrolase family protein</fullName>
    </submittedName>
</protein>
<sequence length="203" mass="21779">MELRLQRRPERLRHRGALRWCAPTTTDAQLTKLIESQGRHGDRWHIGGVKLFMDGTVEGGPAWLEAPDAKGESTTSTWGTVGDYAARVGELNAGGVLVLGSDYPVAPFAALPIMADAQLRHPVEDAETPPVLPEQGLSPAEALAGYTTEPFAAIGEEGGFIAVGEPATFTVLDVDPLAVAPEELRLGRVRLTVSDGIITYRRD</sequence>
<dbReference type="Gene3D" id="2.30.40.10">
    <property type="entry name" value="Urease, subunit C, domain 1"/>
    <property type="match status" value="1"/>
</dbReference>
<dbReference type="GO" id="GO:0016810">
    <property type="term" value="F:hydrolase activity, acting on carbon-nitrogen (but not peptide) bonds"/>
    <property type="evidence" value="ECO:0007669"/>
    <property type="project" value="InterPro"/>
</dbReference>
<dbReference type="EMBL" id="CP158281">
    <property type="protein sequence ID" value="XBV89266.1"/>
    <property type="molecule type" value="Genomic_DNA"/>
</dbReference>
<dbReference type="AlphaFoldDB" id="A0AAU7ULG8"/>
<gene>
    <name evidence="2" type="ORF">AAFP32_00605</name>
</gene>
<proteinExistence type="predicted"/>
<evidence type="ECO:0000313" key="2">
    <source>
        <dbReference type="EMBL" id="XBV89266.1"/>
    </source>
</evidence>
<dbReference type="RefSeq" id="WP_350270175.1">
    <property type="nucleotide sequence ID" value="NZ_CP158281.1"/>
</dbReference>
<dbReference type="Pfam" id="PF07969">
    <property type="entry name" value="Amidohydro_3"/>
    <property type="match status" value="1"/>
</dbReference>
<dbReference type="InterPro" id="IPR011059">
    <property type="entry name" value="Metal-dep_hydrolase_composite"/>
</dbReference>
<feature type="domain" description="Amidohydrolase 3" evidence="1">
    <location>
        <begin position="87"/>
        <end position="200"/>
    </location>
</feature>
<dbReference type="PANTHER" id="PTHR22642">
    <property type="entry name" value="IMIDAZOLONEPROPIONASE"/>
    <property type="match status" value="1"/>
</dbReference>
<dbReference type="PANTHER" id="PTHR22642:SF2">
    <property type="entry name" value="PROTEIN LONG AFTER FAR-RED 3"/>
    <property type="match status" value="1"/>
</dbReference>
<accession>A0AAU7ULG8</accession>
<dbReference type="Gene3D" id="3.20.20.140">
    <property type="entry name" value="Metal-dependent hydrolases"/>
    <property type="match status" value="2"/>
</dbReference>
<organism evidence="2">
    <name type="scientific">Brevibacterium koreense</name>
    <dbReference type="NCBI Taxonomy" id="3140787"/>
    <lineage>
        <taxon>Bacteria</taxon>
        <taxon>Bacillati</taxon>
        <taxon>Actinomycetota</taxon>
        <taxon>Actinomycetes</taxon>
        <taxon>Micrococcales</taxon>
        <taxon>Brevibacteriaceae</taxon>
        <taxon>Brevibacterium</taxon>
    </lineage>
</organism>
<dbReference type="InterPro" id="IPR013108">
    <property type="entry name" value="Amidohydro_3"/>
</dbReference>